<keyword evidence="1" id="KW-1133">Transmembrane helix</keyword>
<gene>
    <name evidence="2" type="ORF">MSKU9_2063</name>
</gene>
<keyword evidence="1" id="KW-0812">Transmembrane</keyword>
<name>A0A4V0WMJ8_9PROT</name>
<evidence type="ECO:0000313" key="2">
    <source>
        <dbReference type="EMBL" id="GCE83922.1"/>
    </source>
</evidence>
<comment type="caution">
    <text evidence="2">The sequence shown here is derived from an EMBL/GenBank/DDBJ whole genome shotgun (WGS) entry which is preliminary data.</text>
</comment>
<protein>
    <submittedName>
        <fullName evidence="2">Uncharacterized protein</fullName>
    </submittedName>
</protein>
<dbReference type="AlphaFoldDB" id="A0A4V0WMJ8"/>
<feature type="transmembrane region" description="Helical" evidence="1">
    <location>
        <begin position="26"/>
        <end position="43"/>
    </location>
</feature>
<dbReference type="OrthoDB" id="7282690at2"/>
<evidence type="ECO:0000313" key="3">
    <source>
        <dbReference type="Proteomes" id="UP000315095"/>
    </source>
</evidence>
<dbReference type="Proteomes" id="UP000315095">
    <property type="component" value="Unassembled WGS sequence"/>
</dbReference>
<keyword evidence="1" id="KW-0472">Membrane</keyword>
<dbReference type="RefSeq" id="WP_141261395.1">
    <property type="nucleotide sequence ID" value="NZ_BDLU01000045.1"/>
</dbReference>
<proteinExistence type="predicted"/>
<accession>A0A4V0WMJ8</accession>
<dbReference type="EMBL" id="BDLU01000045">
    <property type="protein sequence ID" value="GCE83922.1"/>
    <property type="molecule type" value="Genomic_DNA"/>
</dbReference>
<evidence type="ECO:0000256" key="1">
    <source>
        <dbReference type="SAM" id="Phobius"/>
    </source>
</evidence>
<organism evidence="2 3">
    <name type="scientific">Komagataeibacter diospyri</name>
    <dbReference type="NCBI Taxonomy" id="1932662"/>
    <lineage>
        <taxon>Bacteria</taxon>
        <taxon>Pseudomonadati</taxon>
        <taxon>Pseudomonadota</taxon>
        <taxon>Alphaproteobacteria</taxon>
        <taxon>Acetobacterales</taxon>
        <taxon>Acetobacteraceae</taxon>
        <taxon>Komagataeibacter</taxon>
    </lineage>
</organism>
<keyword evidence="3" id="KW-1185">Reference proteome</keyword>
<reference evidence="3" key="1">
    <citation type="submission" date="2017-01" db="EMBL/GenBank/DDBJ databases">
        <title>Komagataeibacter sp. MSKU9 whole genome sequencing project.</title>
        <authorList>
            <person name="Matsutani M."/>
            <person name="Naloka K."/>
            <person name="Theeragool G."/>
            <person name="Yakushi T."/>
            <person name="Matsushita K."/>
        </authorList>
    </citation>
    <scope>NUCLEOTIDE SEQUENCE [LARGE SCALE GENOMIC DNA]</scope>
    <source>
        <strain evidence="3">MSKU9</strain>
    </source>
</reference>
<sequence length="68" mass="7284">MAKHAHSVPPGVRTRAFISAIHWQDVFPALIFPALVLIALAGFSQPEVLRHGGAKPHPTVIALAEVAR</sequence>